<dbReference type="InterPro" id="IPR029787">
    <property type="entry name" value="Nucleotide_cyclase"/>
</dbReference>
<evidence type="ECO:0000313" key="3">
    <source>
        <dbReference type="EMBL" id="GIO43022.1"/>
    </source>
</evidence>
<dbReference type="InterPro" id="IPR050469">
    <property type="entry name" value="Diguanylate_Cyclase"/>
</dbReference>
<comment type="caution">
    <text evidence="3">The sequence shown here is derived from an EMBL/GenBank/DDBJ whole genome shotgun (WGS) entry which is preliminary data.</text>
</comment>
<feature type="transmembrane region" description="Helical" evidence="1">
    <location>
        <begin position="69"/>
        <end position="91"/>
    </location>
</feature>
<organism evidence="3 4">
    <name type="scientific">Paenibacillus apis</name>
    <dbReference type="NCBI Taxonomy" id="1792174"/>
    <lineage>
        <taxon>Bacteria</taxon>
        <taxon>Bacillati</taxon>
        <taxon>Bacillota</taxon>
        <taxon>Bacilli</taxon>
        <taxon>Bacillales</taxon>
        <taxon>Paenibacillaceae</taxon>
        <taxon>Paenibacillus</taxon>
    </lineage>
</organism>
<dbReference type="PANTHER" id="PTHR45138:SF9">
    <property type="entry name" value="DIGUANYLATE CYCLASE DGCM-RELATED"/>
    <property type="match status" value="1"/>
</dbReference>
<dbReference type="InterPro" id="IPR000160">
    <property type="entry name" value="GGDEF_dom"/>
</dbReference>
<name>A0A919Y1N7_9BACL</name>
<keyword evidence="4" id="KW-1185">Reference proteome</keyword>
<dbReference type="CDD" id="cd01949">
    <property type="entry name" value="GGDEF"/>
    <property type="match status" value="1"/>
</dbReference>
<sequence>MDLNPMRIQMDMQTVFILLVLGHLCTVILIIAYKHKQVKDPAVSTFYAAKWLQAATWILMSVPTITDHILLLAFANILLLLGVSLETKALLTVVGGFDATARLFYNYFTIVSIFAYCGILVFYNTEGLRITVVSLSIAVFLIPPVRRMIALPRRSALRLITGYMYLVILIGLLCRTILSLVPMFPVSMFEPGLYQNLSFLTLYLIMMLGNTGFVLLSKERADRQLLKLASYDDLTGALNRRSFTLKAQKLLEAKDRKSPASFILLDIDHFKQINDGYGHDAGDRVLENIAFIVSSILETSSLFGRFGGDEFAILLPEAGVEESDAVAEQVRRSVESLEIRYGLKASTISMGIVTVPSDREIPLEELYTTSDMALYRAKQLGRNRAARVDIPWG</sequence>
<dbReference type="FunFam" id="3.30.70.270:FF:000001">
    <property type="entry name" value="Diguanylate cyclase domain protein"/>
    <property type="match status" value="1"/>
</dbReference>
<dbReference type="Gene3D" id="3.30.70.270">
    <property type="match status" value="1"/>
</dbReference>
<feature type="domain" description="GGDEF" evidence="2">
    <location>
        <begin position="258"/>
        <end position="390"/>
    </location>
</feature>
<dbReference type="NCBIfam" id="TIGR00254">
    <property type="entry name" value="GGDEF"/>
    <property type="match status" value="1"/>
</dbReference>
<keyword evidence="1" id="KW-0812">Transmembrane</keyword>
<feature type="transmembrane region" description="Helical" evidence="1">
    <location>
        <begin position="12"/>
        <end position="33"/>
    </location>
</feature>
<accession>A0A919Y1N7</accession>
<proteinExistence type="predicted"/>
<dbReference type="EMBL" id="BORS01000009">
    <property type="protein sequence ID" value="GIO43022.1"/>
    <property type="molecule type" value="Genomic_DNA"/>
</dbReference>
<reference evidence="3" key="1">
    <citation type="submission" date="2021-03" db="EMBL/GenBank/DDBJ databases">
        <title>Antimicrobial resistance genes in bacteria isolated from Japanese honey, and their potential for conferring macrolide and lincosamide resistance in the American foulbrood pathogen Paenibacillus larvae.</title>
        <authorList>
            <person name="Okamoto M."/>
            <person name="Kumagai M."/>
            <person name="Kanamori H."/>
            <person name="Takamatsu D."/>
        </authorList>
    </citation>
    <scope>NUCLEOTIDE SEQUENCE</scope>
    <source>
        <strain evidence="3">J41TS4</strain>
    </source>
</reference>
<dbReference type="AlphaFoldDB" id="A0A919Y1N7"/>
<dbReference type="Pfam" id="PF00990">
    <property type="entry name" value="GGDEF"/>
    <property type="match status" value="1"/>
</dbReference>
<feature type="transmembrane region" description="Helical" evidence="1">
    <location>
        <begin position="128"/>
        <end position="145"/>
    </location>
</feature>
<dbReference type="SMART" id="SM00267">
    <property type="entry name" value="GGDEF"/>
    <property type="match status" value="1"/>
</dbReference>
<dbReference type="InterPro" id="IPR043128">
    <property type="entry name" value="Rev_trsase/Diguanyl_cyclase"/>
</dbReference>
<evidence type="ECO:0000313" key="4">
    <source>
        <dbReference type="Proteomes" id="UP000678895"/>
    </source>
</evidence>
<dbReference type="SUPFAM" id="SSF55073">
    <property type="entry name" value="Nucleotide cyclase"/>
    <property type="match status" value="1"/>
</dbReference>
<feature type="transmembrane region" description="Helical" evidence="1">
    <location>
        <begin position="157"/>
        <end position="178"/>
    </location>
</feature>
<keyword evidence="1" id="KW-0472">Membrane</keyword>
<keyword evidence="1" id="KW-1133">Transmembrane helix</keyword>
<feature type="transmembrane region" description="Helical" evidence="1">
    <location>
        <begin position="103"/>
        <end position="122"/>
    </location>
</feature>
<dbReference type="Proteomes" id="UP000678895">
    <property type="component" value="Unassembled WGS sequence"/>
</dbReference>
<dbReference type="GO" id="GO:0052621">
    <property type="term" value="F:diguanylate cyclase activity"/>
    <property type="evidence" value="ECO:0007669"/>
    <property type="project" value="TreeGrafter"/>
</dbReference>
<evidence type="ECO:0000259" key="2">
    <source>
        <dbReference type="PROSITE" id="PS50887"/>
    </source>
</evidence>
<gene>
    <name evidence="3" type="ORF">J41TS4_27800</name>
</gene>
<feature type="transmembrane region" description="Helical" evidence="1">
    <location>
        <begin position="198"/>
        <end position="217"/>
    </location>
</feature>
<dbReference type="PROSITE" id="PS50887">
    <property type="entry name" value="GGDEF"/>
    <property type="match status" value="1"/>
</dbReference>
<feature type="transmembrane region" description="Helical" evidence="1">
    <location>
        <begin position="45"/>
        <end position="63"/>
    </location>
</feature>
<protein>
    <submittedName>
        <fullName evidence="3">GGDEF domain-containing protein</fullName>
    </submittedName>
</protein>
<evidence type="ECO:0000256" key="1">
    <source>
        <dbReference type="SAM" id="Phobius"/>
    </source>
</evidence>
<dbReference type="PANTHER" id="PTHR45138">
    <property type="entry name" value="REGULATORY COMPONENTS OF SENSORY TRANSDUCTION SYSTEM"/>
    <property type="match status" value="1"/>
</dbReference>